<protein>
    <recommendedName>
        <fullName evidence="4">Cytochrome C</fullName>
    </recommendedName>
</protein>
<dbReference type="GO" id="GO:0022900">
    <property type="term" value="P:electron transport chain"/>
    <property type="evidence" value="ECO:0007669"/>
    <property type="project" value="InterPro"/>
</dbReference>
<dbReference type="GO" id="GO:0020037">
    <property type="term" value="F:heme binding"/>
    <property type="evidence" value="ECO:0007669"/>
    <property type="project" value="InterPro"/>
</dbReference>
<evidence type="ECO:0000256" key="1">
    <source>
        <dbReference type="SAM" id="Phobius"/>
    </source>
</evidence>
<dbReference type="EMBL" id="LDJL01000011">
    <property type="protein sequence ID" value="KRG68839.1"/>
    <property type="molecule type" value="Genomic_DNA"/>
</dbReference>
<dbReference type="Proteomes" id="UP000052052">
    <property type="component" value="Unassembled WGS sequence"/>
</dbReference>
<reference evidence="2 3" key="1">
    <citation type="submission" date="2015-05" db="EMBL/GenBank/DDBJ databases">
        <title>Genome sequencing and analysis of members of genus Stenotrophomonas.</title>
        <authorList>
            <person name="Patil P.P."/>
            <person name="Midha S."/>
            <person name="Patil P.B."/>
        </authorList>
    </citation>
    <scope>NUCLEOTIDE SEQUENCE [LARGE SCALE GENOMIC DNA]</scope>
    <source>
        <strain evidence="2 3">DSM 21858</strain>
    </source>
</reference>
<keyword evidence="1" id="KW-1133">Transmembrane helix</keyword>
<dbReference type="PROSITE" id="PS51009">
    <property type="entry name" value="CYTCII"/>
    <property type="match status" value="1"/>
</dbReference>
<proteinExistence type="predicted"/>
<dbReference type="SUPFAM" id="SSF47175">
    <property type="entry name" value="Cytochromes"/>
    <property type="match status" value="1"/>
</dbReference>
<name>A0A0R0CS16_9GAMM</name>
<dbReference type="GO" id="GO:0005506">
    <property type="term" value="F:iron ion binding"/>
    <property type="evidence" value="ECO:0007669"/>
    <property type="project" value="InterPro"/>
</dbReference>
<sequence>MTSQAPKSDASKSNASRYLFLFLIGLVVGAVATVMIVRTLQARQDHFPTAVMQVMAKHNGLLAETVQQNRCAATDTAPQVRALRTMANDLEPAFPGYADDARFVQHASQFRAKLDAAIANPPTDCSAAAALANDVKESCKACHQDFRG</sequence>
<organism evidence="2 3">
    <name type="scientific">Pseudoxanthomonas dokdonensis</name>
    <dbReference type="NCBI Taxonomy" id="344882"/>
    <lineage>
        <taxon>Bacteria</taxon>
        <taxon>Pseudomonadati</taxon>
        <taxon>Pseudomonadota</taxon>
        <taxon>Gammaproteobacteria</taxon>
        <taxon>Lysobacterales</taxon>
        <taxon>Lysobacteraceae</taxon>
        <taxon>Pseudoxanthomonas</taxon>
    </lineage>
</organism>
<keyword evidence="3" id="KW-1185">Reference proteome</keyword>
<feature type="transmembrane region" description="Helical" evidence="1">
    <location>
        <begin position="18"/>
        <end position="37"/>
    </location>
</feature>
<dbReference type="GO" id="GO:0009055">
    <property type="term" value="F:electron transfer activity"/>
    <property type="evidence" value="ECO:0007669"/>
    <property type="project" value="InterPro"/>
</dbReference>
<dbReference type="STRING" id="344882.ABB29_10140"/>
<evidence type="ECO:0000313" key="2">
    <source>
        <dbReference type="EMBL" id="KRG68839.1"/>
    </source>
</evidence>
<dbReference type="InterPro" id="IPR002321">
    <property type="entry name" value="Cyt_c_II"/>
</dbReference>
<dbReference type="Gene3D" id="1.20.120.10">
    <property type="entry name" value="Cytochrome c/b562"/>
    <property type="match status" value="1"/>
</dbReference>
<keyword evidence="1" id="KW-0812">Transmembrane</keyword>
<dbReference type="InterPro" id="IPR010980">
    <property type="entry name" value="Cyt_c/b562"/>
</dbReference>
<accession>A0A0R0CS16</accession>
<keyword evidence="1" id="KW-0472">Membrane</keyword>
<evidence type="ECO:0000313" key="3">
    <source>
        <dbReference type="Proteomes" id="UP000052052"/>
    </source>
</evidence>
<comment type="caution">
    <text evidence="2">The sequence shown here is derived from an EMBL/GenBank/DDBJ whole genome shotgun (WGS) entry which is preliminary data.</text>
</comment>
<gene>
    <name evidence="2" type="ORF">ABB29_10140</name>
</gene>
<dbReference type="AlphaFoldDB" id="A0A0R0CS16"/>
<dbReference type="RefSeq" id="WP_057658685.1">
    <property type="nucleotide sequence ID" value="NZ_LDJL01000011.1"/>
</dbReference>
<evidence type="ECO:0008006" key="4">
    <source>
        <dbReference type="Google" id="ProtNLM"/>
    </source>
</evidence>
<dbReference type="PATRIC" id="fig|344882.3.peg.399"/>